<name>A0AA39WE54_9PEZI</name>
<dbReference type="Pfam" id="PF00743">
    <property type="entry name" value="FMO-like"/>
    <property type="match status" value="1"/>
</dbReference>
<comment type="similarity">
    <text evidence="1">Belongs to the FMO family.</text>
</comment>
<protein>
    <recommendedName>
        <fullName evidence="7">FAD/NAD(P)-binding domain-containing protein</fullName>
    </recommendedName>
</protein>
<evidence type="ECO:0000256" key="3">
    <source>
        <dbReference type="ARBA" id="ARBA00022827"/>
    </source>
</evidence>
<evidence type="ECO:0000256" key="1">
    <source>
        <dbReference type="ARBA" id="ARBA00009183"/>
    </source>
</evidence>
<evidence type="ECO:0000256" key="4">
    <source>
        <dbReference type="ARBA" id="ARBA00023002"/>
    </source>
</evidence>
<evidence type="ECO:0008006" key="7">
    <source>
        <dbReference type="Google" id="ProtNLM"/>
    </source>
</evidence>
<evidence type="ECO:0000313" key="6">
    <source>
        <dbReference type="Proteomes" id="UP001175000"/>
    </source>
</evidence>
<dbReference type="GO" id="GO:0050660">
    <property type="term" value="F:flavin adenine dinucleotide binding"/>
    <property type="evidence" value="ECO:0007669"/>
    <property type="project" value="InterPro"/>
</dbReference>
<gene>
    <name evidence="5" type="ORF">B0T14DRAFT_539454</name>
</gene>
<accession>A0AA39WE54</accession>
<proteinExistence type="inferred from homology"/>
<comment type="caution">
    <text evidence="5">The sequence shown here is derived from an EMBL/GenBank/DDBJ whole genome shotgun (WGS) entry which is preliminary data.</text>
</comment>
<dbReference type="Gene3D" id="3.50.50.60">
    <property type="entry name" value="FAD/NAD(P)-binding domain"/>
    <property type="match status" value="3"/>
</dbReference>
<dbReference type="SUPFAM" id="SSF51905">
    <property type="entry name" value="FAD/NAD(P)-binding domain"/>
    <property type="match status" value="1"/>
</dbReference>
<sequence>MFAPVKRLVVISASPAGAIATNILAQEKKFDLIRVFERQEGPGGWGVGGLCGIGDIERPPTIPNLPALATRAADAPVPIPKSLPAQTPKLDRPRFTEPSVYPYLETNVNDTALQFSQEPIPDEGSEWSVSIHGPNTPFCHCMVMKRYITSLFERHGYGDMVSYNTTVEFAEKIGTEWKVKLRREGNESDYWWVEWLDAVVVASGHFWVPYIPAIEGLEGFGESGVGESGVGESGPGGVVHSKHFRGRDLFREKRVVVVGASVSAVDVAVDLASTKTASLPVHAIVWGAQLQLHLVDEAPFRMLITSSSEPDTAGPSPFYRRSQSETNRVPGLYQHVVWHQDPTLLFVGAVGRRATLPPVEEMRRWEEDRVKVQGDGAKFTLVYPDFEDYFETLRRLAGEGEKGVGRKLPKFRREWVRAFMEGHDLRKETWRRLDAERRSEEAEENSSIFIAKGHK</sequence>
<dbReference type="AlphaFoldDB" id="A0AA39WE54"/>
<dbReference type="InterPro" id="IPR036188">
    <property type="entry name" value="FAD/NAD-bd_sf"/>
</dbReference>
<evidence type="ECO:0000256" key="2">
    <source>
        <dbReference type="ARBA" id="ARBA00022630"/>
    </source>
</evidence>
<dbReference type="GO" id="GO:0050661">
    <property type="term" value="F:NADP binding"/>
    <property type="evidence" value="ECO:0007669"/>
    <property type="project" value="InterPro"/>
</dbReference>
<keyword evidence="3" id="KW-0274">FAD</keyword>
<dbReference type="Proteomes" id="UP001175000">
    <property type="component" value="Unassembled WGS sequence"/>
</dbReference>
<dbReference type="InterPro" id="IPR020946">
    <property type="entry name" value="Flavin_mOase-like"/>
</dbReference>
<dbReference type="InterPro" id="IPR050346">
    <property type="entry name" value="FMO-like"/>
</dbReference>
<reference evidence="5" key="1">
    <citation type="submission" date="2023-06" db="EMBL/GenBank/DDBJ databases">
        <title>Genome-scale phylogeny and comparative genomics of the fungal order Sordariales.</title>
        <authorList>
            <consortium name="Lawrence Berkeley National Laboratory"/>
            <person name="Hensen N."/>
            <person name="Bonometti L."/>
            <person name="Westerberg I."/>
            <person name="Brannstrom I.O."/>
            <person name="Guillou S."/>
            <person name="Cros-Aarteil S."/>
            <person name="Calhoun S."/>
            <person name="Haridas S."/>
            <person name="Kuo A."/>
            <person name="Mondo S."/>
            <person name="Pangilinan J."/>
            <person name="Riley R."/>
            <person name="Labutti K."/>
            <person name="Andreopoulos B."/>
            <person name="Lipzen A."/>
            <person name="Chen C."/>
            <person name="Yanf M."/>
            <person name="Daum C."/>
            <person name="Ng V."/>
            <person name="Clum A."/>
            <person name="Steindorff A."/>
            <person name="Ohm R."/>
            <person name="Martin F."/>
            <person name="Silar P."/>
            <person name="Natvig D."/>
            <person name="Lalanne C."/>
            <person name="Gautier V."/>
            <person name="Ament-Velasquez S.L."/>
            <person name="Kruys A."/>
            <person name="Hutchinson M.I."/>
            <person name="Powell A.J."/>
            <person name="Barry K."/>
            <person name="Miller A.N."/>
            <person name="Grigoriev I.V."/>
            <person name="Debuchy R."/>
            <person name="Gladieux P."/>
            <person name="Thoren M.H."/>
            <person name="Johannesson H."/>
        </authorList>
    </citation>
    <scope>NUCLEOTIDE SEQUENCE</scope>
    <source>
        <strain evidence="5">CBS 606.72</strain>
    </source>
</reference>
<dbReference type="GO" id="GO:0004499">
    <property type="term" value="F:N,N-dimethylaniline monooxygenase activity"/>
    <property type="evidence" value="ECO:0007669"/>
    <property type="project" value="InterPro"/>
</dbReference>
<keyword evidence="2" id="KW-0285">Flavoprotein</keyword>
<dbReference type="PANTHER" id="PTHR23023">
    <property type="entry name" value="DIMETHYLANILINE MONOOXYGENASE"/>
    <property type="match status" value="1"/>
</dbReference>
<evidence type="ECO:0000313" key="5">
    <source>
        <dbReference type="EMBL" id="KAK0613722.1"/>
    </source>
</evidence>
<organism evidence="5 6">
    <name type="scientific">Immersiella caudata</name>
    <dbReference type="NCBI Taxonomy" id="314043"/>
    <lineage>
        <taxon>Eukaryota</taxon>
        <taxon>Fungi</taxon>
        <taxon>Dikarya</taxon>
        <taxon>Ascomycota</taxon>
        <taxon>Pezizomycotina</taxon>
        <taxon>Sordariomycetes</taxon>
        <taxon>Sordariomycetidae</taxon>
        <taxon>Sordariales</taxon>
        <taxon>Lasiosphaeriaceae</taxon>
        <taxon>Immersiella</taxon>
    </lineage>
</organism>
<keyword evidence="6" id="KW-1185">Reference proteome</keyword>
<keyword evidence="4" id="KW-0560">Oxidoreductase</keyword>
<dbReference type="EMBL" id="JAULSU010000006">
    <property type="protein sequence ID" value="KAK0613722.1"/>
    <property type="molecule type" value="Genomic_DNA"/>
</dbReference>